<dbReference type="PANTHER" id="PTHR12509:SF9">
    <property type="entry name" value="SPERM FLAGELLAR PROTEIN 1 ISOFORM X1"/>
    <property type="match status" value="1"/>
</dbReference>
<organism evidence="1">
    <name type="scientific">Chlamydomonas reinhardtii</name>
    <name type="common">Chlamydomonas smithii</name>
    <dbReference type="NCBI Taxonomy" id="3055"/>
    <lineage>
        <taxon>Eukaryota</taxon>
        <taxon>Viridiplantae</taxon>
        <taxon>Chlorophyta</taxon>
        <taxon>core chlorophytes</taxon>
        <taxon>Chlorophyceae</taxon>
        <taxon>CS clade</taxon>
        <taxon>Chlamydomonadales</taxon>
        <taxon>Chlamydomonadaceae</taxon>
        <taxon>Chlamydomonas</taxon>
    </lineage>
</organism>
<accession>Q52WZ8</accession>
<dbReference type="FunFam" id="1.10.418.10:FF:000059">
    <property type="entry name" value="RIKEN cDNA 6430531B16 gene"/>
    <property type="match status" value="1"/>
</dbReference>
<dbReference type="InterPro" id="IPR052111">
    <property type="entry name" value="Spermatogenesis_Ciliary_MAP"/>
</dbReference>
<name>Q52WZ8_CHLRE</name>
<reference evidence="1" key="1">
    <citation type="journal article" date="2005" name="Gene">
        <title>Spef1, a conserved novel testis protein found in mouse sperm flagella.</title>
        <authorList>
            <person name="Chan S.W."/>
            <person name="Fowler K.J."/>
            <person name="Choo K.H."/>
            <person name="Kalitsis P."/>
        </authorList>
    </citation>
    <scope>NUCLEOTIDE SEQUENCE</scope>
    <source>
        <strain evidence="1">C9</strain>
    </source>
</reference>
<dbReference type="Pfam" id="PF06294">
    <property type="entry name" value="CH_2"/>
    <property type="match status" value="1"/>
</dbReference>
<protein>
    <submittedName>
        <fullName evidence="1">SPEF1-like protein</fullName>
    </submittedName>
</protein>
<evidence type="ECO:0000313" key="1">
    <source>
        <dbReference type="EMBL" id="AAX56300.1"/>
    </source>
</evidence>
<sequence>MDVAEHELQGLYTWVDEIPLSRPKRNIARDFSDGVLMAEVVHHFYPKLVELHNYSSANGLQQKMYNWNTLNAKVFKRLGFMATKQDCEACCNCKPGAVERVLKLIKVKIAKYKEEHGDASPGVAAQASDPMLTYQQQMVPQQQQQQMPVLQQHPMMMARPAPGPAPGVVGAAMPMGVMAPLSAKMNAAIAPEIIAEKDAVIAELRETNQILETKVRKLEQLVRLKDAKIQTLMAKLQAAGIA</sequence>
<dbReference type="eggNOG" id="ENOG502S497">
    <property type="taxonomic scope" value="Eukaryota"/>
</dbReference>
<dbReference type="SUPFAM" id="SSF47576">
    <property type="entry name" value="Calponin-homology domain, CH-domain"/>
    <property type="match status" value="1"/>
</dbReference>
<dbReference type="InterPro" id="IPR010441">
    <property type="entry name" value="CH_2"/>
</dbReference>
<dbReference type="Gene3D" id="1.10.418.10">
    <property type="entry name" value="Calponin-like domain"/>
    <property type="match status" value="1"/>
</dbReference>
<dbReference type="InterPro" id="IPR036872">
    <property type="entry name" value="CH_dom_sf"/>
</dbReference>
<dbReference type="EMBL" id="AY860965">
    <property type="protein sequence ID" value="AAX56300.1"/>
    <property type="molecule type" value="mRNA"/>
</dbReference>
<dbReference type="OrthoDB" id="193300at2759"/>
<dbReference type="AlphaFoldDB" id="Q52WZ8"/>
<dbReference type="GeneID" id="5721088"/>
<dbReference type="KEGG" id="cre:CHLRE_06g290900v5"/>
<dbReference type="RefSeq" id="XP_001695399.2">
    <property type="nucleotide sequence ID" value="XM_001695347.2"/>
</dbReference>
<dbReference type="PROSITE" id="PS50021">
    <property type="entry name" value="CH"/>
    <property type="match status" value="1"/>
</dbReference>
<dbReference type="HOGENOM" id="CLU_069635_1_0_1"/>
<proteinExistence type="evidence at transcript level"/>
<dbReference type="InterPro" id="IPR001715">
    <property type="entry name" value="CH_dom"/>
</dbReference>
<dbReference type="ExpressionAtlas" id="Q52WZ8">
    <property type="expression patterns" value="baseline"/>
</dbReference>
<dbReference type="GO" id="GO:0005737">
    <property type="term" value="C:cytoplasm"/>
    <property type="evidence" value="ECO:0007669"/>
    <property type="project" value="UniProtKB-ARBA"/>
</dbReference>
<dbReference type="PANTHER" id="PTHR12509">
    <property type="entry name" value="SPERMATOGENESIS-ASSOCIATED 4-RELATED"/>
    <property type="match status" value="1"/>
</dbReference>